<evidence type="ECO:0000313" key="4">
    <source>
        <dbReference type="Proteomes" id="UP000321583"/>
    </source>
</evidence>
<accession>A0A562E073</accession>
<evidence type="ECO:0000256" key="1">
    <source>
        <dbReference type="SAM" id="MobiDB-lite"/>
    </source>
</evidence>
<feature type="compositionally biased region" description="Low complexity" evidence="1">
    <location>
        <begin position="37"/>
        <end position="61"/>
    </location>
</feature>
<dbReference type="AlphaFoldDB" id="A0A562E073"/>
<organism evidence="3 4">
    <name type="scientific">Pseudoxanthomonas taiwanensis J19</name>
    <dbReference type="NCBI Taxonomy" id="935569"/>
    <lineage>
        <taxon>Bacteria</taxon>
        <taxon>Pseudomonadati</taxon>
        <taxon>Pseudomonadota</taxon>
        <taxon>Gammaproteobacteria</taxon>
        <taxon>Lysobacterales</taxon>
        <taxon>Lysobacteraceae</taxon>
        <taxon>Pseudoxanthomonas</taxon>
    </lineage>
</organism>
<evidence type="ECO:0000256" key="2">
    <source>
        <dbReference type="SAM" id="SignalP"/>
    </source>
</evidence>
<proteinExistence type="predicted"/>
<sequence>MRTWIRPLVVLGMGMLAVFLAAGPEASGDTGQEPRLAPAAGQTVAAATPTEESAPAAEGSSCRNPLPWQAARSHVGTTVALQGPVVRVMLRDDLRGKPVFISVGQPFPSRQRLEAVIWEDHRYAFASLLKTRLEGREVCVSGHVGLRDGVPRVVLKAASQLQLAAL</sequence>
<dbReference type="EMBL" id="VLJS01000043">
    <property type="protein sequence ID" value="TWH15395.1"/>
    <property type="molecule type" value="Genomic_DNA"/>
</dbReference>
<gene>
    <name evidence="3" type="ORF">L613_001600000130</name>
</gene>
<protein>
    <submittedName>
        <fullName evidence="3">Uncharacterized protein</fullName>
    </submittedName>
</protein>
<dbReference type="RefSeq" id="WP_147208265.1">
    <property type="nucleotide sequence ID" value="NZ_VLJS01000043.1"/>
</dbReference>
<name>A0A562E073_9GAMM</name>
<comment type="caution">
    <text evidence="3">The sequence shown here is derived from an EMBL/GenBank/DDBJ whole genome shotgun (WGS) entry which is preliminary data.</text>
</comment>
<dbReference type="Proteomes" id="UP000321583">
    <property type="component" value="Unassembled WGS sequence"/>
</dbReference>
<feature type="chain" id="PRO_5021871263" evidence="2">
    <location>
        <begin position="22"/>
        <end position="166"/>
    </location>
</feature>
<reference evidence="3 4" key="1">
    <citation type="submission" date="2019-07" db="EMBL/GenBank/DDBJ databases">
        <title>Genome sequencing of lignin-degrading bacterial isolates.</title>
        <authorList>
            <person name="Gladden J."/>
        </authorList>
    </citation>
    <scope>NUCLEOTIDE SEQUENCE [LARGE SCALE GENOMIC DNA]</scope>
    <source>
        <strain evidence="3 4">J19</strain>
    </source>
</reference>
<feature type="signal peptide" evidence="2">
    <location>
        <begin position="1"/>
        <end position="21"/>
    </location>
</feature>
<keyword evidence="2" id="KW-0732">Signal</keyword>
<keyword evidence="4" id="KW-1185">Reference proteome</keyword>
<evidence type="ECO:0000313" key="3">
    <source>
        <dbReference type="EMBL" id="TWH15395.1"/>
    </source>
</evidence>
<feature type="region of interest" description="Disordered" evidence="1">
    <location>
        <begin position="27"/>
        <end position="62"/>
    </location>
</feature>
<dbReference type="OrthoDB" id="5902456at2"/>